<dbReference type="Pfam" id="PF12161">
    <property type="entry name" value="HsdM_N"/>
    <property type="match status" value="1"/>
</dbReference>
<dbReference type="SUPFAM" id="SSF53335">
    <property type="entry name" value="S-adenosyl-L-methionine-dependent methyltransferases"/>
    <property type="match status" value="1"/>
</dbReference>
<dbReference type="Gene3D" id="1.20.1260.30">
    <property type="match status" value="1"/>
</dbReference>
<dbReference type="GO" id="GO:0008170">
    <property type="term" value="F:N-methyltransferase activity"/>
    <property type="evidence" value="ECO:0007669"/>
    <property type="project" value="InterPro"/>
</dbReference>
<evidence type="ECO:0000256" key="6">
    <source>
        <dbReference type="ARBA" id="ARBA00022747"/>
    </source>
</evidence>
<dbReference type="InterPro" id="IPR002052">
    <property type="entry name" value="DNA_methylase_N6_adenine_CS"/>
</dbReference>
<evidence type="ECO:0000313" key="11">
    <source>
        <dbReference type="EMBL" id="SPD73262.1"/>
    </source>
</evidence>
<protein>
    <recommendedName>
        <fullName evidence="2">site-specific DNA-methyltransferase (adenine-specific)</fullName>
        <ecNumber evidence="2">2.1.1.72</ecNumber>
    </recommendedName>
</protein>
<dbReference type="GO" id="GO:0009307">
    <property type="term" value="P:DNA restriction-modification system"/>
    <property type="evidence" value="ECO:0007669"/>
    <property type="project" value="UniProtKB-KW"/>
</dbReference>
<feature type="domain" description="N6 adenine-specific DNA methyltransferase N-terminal" evidence="10">
    <location>
        <begin position="11"/>
        <end position="170"/>
    </location>
</feature>
<dbReference type="GO" id="GO:0032259">
    <property type="term" value="P:methylation"/>
    <property type="evidence" value="ECO:0007669"/>
    <property type="project" value="UniProtKB-KW"/>
</dbReference>
<dbReference type="GO" id="GO:0003677">
    <property type="term" value="F:DNA binding"/>
    <property type="evidence" value="ECO:0007669"/>
    <property type="project" value="InterPro"/>
</dbReference>
<evidence type="ECO:0000256" key="7">
    <source>
        <dbReference type="ARBA" id="ARBA00047942"/>
    </source>
</evidence>
<evidence type="ECO:0000256" key="4">
    <source>
        <dbReference type="ARBA" id="ARBA00022679"/>
    </source>
</evidence>
<accession>A0A445MV38</accession>
<evidence type="ECO:0000259" key="9">
    <source>
        <dbReference type="Pfam" id="PF02384"/>
    </source>
</evidence>
<dbReference type="AlphaFoldDB" id="A0A445MV38"/>
<dbReference type="PANTHER" id="PTHR42933">
    <property type="entry name" value="SLR6095 PROTEIN"/>
    <property type="match status" value="1"/>
</dbReference>
<evidence type="ECO:0000256" key="2">
    <source>
        <dbReference type="ARBA" id="ARBA00011900"/>
    </source>
</evidence>
<dbReference type="InterPro" id="IPR029063">
    <property type="entry name" value="SAM-dependent_MTases_sf"/>
</dbReference>
<dbReference type="Pfam" id="PF02384">
    <property type="entry name" value="N6_Mtase"/>
    <property type="match status" value="1"/>
</dbReference>
<dbReference type="InterPro" id="IPR038333">
    <property type="entry name" value="T1MK-like_N_sf"/>
</dbReference>
<dbReference type="EMBL" id="OJIN01000086">
    <property type="protein sequence ID" value="SPD73262.1"/>
    <property type="molecule type" value="Genomic_DNA"/>
</dbReference>
<keyword evidence="8" id="KW-0175">Coiled coil</keyword>
<evidence type="ECO:0000256" key="5">
    <source>
        <dbReference type="ARBA" id="ARBA00022691"/>
    </source>
</evidence>
<dbReference type="InterPro" id="IPR003356">
    <property type="entry name" value="DNA_methylase_A-5"/>
</dbReference>
<keyword evidence="4" id="KW-0808">Transferase</keyword>
<keyword evidence="3" id="KW-0489">Methyltransferase</keyword>
<dbReference type="InterPro" id="IPR022749">
    <property type="entry name" value="D12N6_MeTrfase_N"/>
</dbReference>
<feature type="coiled-coil region" evidence="8">
    <location>
        <begin position="667"/>
        <end position="805"/>
    </location>
</feature>
<dbReference type="Gene3D" id="3.40.50.150">
    <property type="entry name" value="Vaccinia Virus protein VP39"/>
    <property type="match status" value="1"/>
</dbReference>
<dbReference type="PANTHER" id="PTHR42933:SF3">
    <property type="entry name" value="TYPE I RESTRICTION ENZYME MJAVIII METHYLASE SUBUNIT"/>
    <property type="match status" value="1"/>
</dbReference>
<dbReference type="PROSITE" id="PS00092">
    <property type="entry name" value="N6_MTASE"/>
    <property type="match status" value="1"/>
</dbReference>
<evidence type="ECO:0000256" key="3">
    <source>
        <dbReference type="ARBA" id="ARBA00022603"/>
    </source>
</evidence>
<name>A0A445MV38_9BACT</name>
<keyword evidence="6" id="KW-0680">Restriction system</keyword>
<dbReference type="EC" id="2.1.1.72" evidence="2"/>
<evidence type="ECO:0000259" key="10">
    <source>
        <dbReference type="Pfam" id="PF12161"/>
    </source>
</evidence>
<comment type="similarity">
    <text evidence="1">Belongs to the N(4)/N(6)-methyltransferase family.</text>
</comment>
<dbReference type="InterPro" id="IPR051537">
    <property type="entry name" value="DNA_Adenine_Mtase"/>
</dbReference>
<proteinExistence type="inferred from homology"/>
<dbReference type="PRINTS" id="PR00507">
    <property type="entry name" value="N12N6MTFRASE"/>
</dbReference>
<comment type="catalytic activity">
    <reaction evidence="7">
        <text>a 2'-deoxyadenosine in DNA + S-adenosyl-L-methionine = an N(6)-methyl-2'-deoxyadenosine in DNA + S-adenosyl-L-homocysteine + H(+)</text>
        <dbReference type="Rhea" id="RHEA:15197"/>
        <dbReference type="Rhea" id="RHEA-COMP:12418"/>
        <dbReference type="Rhea" id="RHEA-COMP:12419"/>
        <dbReference type="ChEBI" id="CHEBI:15378"/>
        <dbReference type="ChEBI" id="CHEBI:57856"/>
        <dbReference type="ChEBI" id="CHEBI:59789"/>
        <dbReference type="ChEBI" id="CHEBI:90615"/>
        <dbReference type="ChEBI" id="CHEBI:90616"/>
        <dbReference type="EC" id="2.1.1.72"/>
    </reaction>
</comment>
<reference evidence="11" key="1">
    <citation type="submission" date="2018-01" db="EMBL/GenBank/DDBJ databases">
        <authorList>
            <person name="Regsiter A."/>
            <person name="William W."/>
        </authorList>
    </citation>
    <scope>NUCLEOTIDE SEQUENCE</scope>
    <source>
        <strain evidence="11">TRIP AH-1</strain>
    </source>
</reference>
<gene>
    <name evidence="11" type="ORF">PITCH_A1760003</name>
</gene>
<organism evidence="11">
    <name type="scientific">uncultured Desulfobacterium sp</name>
    <dbReference type="NCBI Taxonomy" id="201089"/>
    <lineage>
        <taxon>Bacteria</taxon>
        <taxon>Pseudomonadati</taxon>
        <taxon>Thermodesulfobacteriota</taxon>
        <taxon>Desulfobacteria</taxon>
        <taxon>Desulfobacterales</taxon>
        <taxon>Desulfobacteriaceae</taxon>
        <taxon>Desulfobacterium</taxon>
        <taxon>environmental samples</taxon>
    </lineage>
</organism>
<dbReference type="GO" id="GO:0009007">
    <property type="term" value="F:site-specific DNA-methyltransferase (adenine-specific) activity"/>
    <property type="evidence" value="ECO:0007669"/>
    <property type="project" value="UniProtKB-EC"/>
</dbReference>
<keyword evidence="5" id="KW-0949">S-adenosyl-L-methionine</keyword>
<evidence type="ECO:0000256" key="8">
    <source>
        <dbReference type="SAM" id="Coils"/>
    </source>
</evidence>
<sequence>MAIRKLSLARLETFLEEACESLRGNMDASEYKEYIIAMLFLKRVNDQFEVHREKRRKTLTEFRGICEPQAVYGELERQNAPEYDFFVPLAARWRKLEGDPEVDQDGKPINYIKDLQEEICDHLNKALAALEDANLDKLDGVLKSINFNRSIGKNNKQITDEDLRDLIREFNKKTLTDDNLEFPDLMGAAYEYLIKYFADSAGKKAGEFYTPNEVVRLLVNILEPGEDAEIYDPTVGSGGMLIESKNYVESRYGSARNLSLYGQEKSGSVWSLCKMNMLFHEIFDSNIVNGDTLTNPLHVQHGELKTFDIVIANPPFSQNYSKDGMRFKERFDHWMPVKGKADFMFVQHMVASTNNAGRMAVVMPHGVLFRGGEERNFRKWLIDKGYLEAVIGLPPALFYGTGIPASVIVVNKKDAHLREHVLFINADREYQEGKNQNKLRPEDIEKIAYTCKHKIKIEKYSRLVRSEELAAEEYNLNIRRYVDNAPPAEPHDVHAHLHGGIPKAEVDALNAAFASYPGLREKLFSGLKENYLQFSDAVSQKEAIKKLFDESPAVNTTFENYTTGLQKWWEEVLTDFENLPVTSNVFELYGRFSDSFSDALNRLPFGEESNGAVLDPYQSRGALASYWYQLKNDLKSVAASGWNAELIPDDEILQSQFPEVLEEQQINQNRKEELEALFAEVNDLEEGVWSEEDYEVWPKDELKDHKEALKALKGERKEADKEHKNLLKRIRANEKALKKQPELKSDIEALKTAVQKLQSEIKSLDAAIEADEHRFAKHTELENELKECKKVIKQIKDRKQELVDQARLTITSEEAKDLILSRWNRTLHQTLNGYLQTHSRRLLQDIENLWDKYTITLSSILNKREEQTELLNSFLVELGYE</sequence>
<feature type="domain" description="DNA methylase adenine-specific" evidence="9">
    <location>
        <begin position="184"/>
        <end position="485"/>
    </location>
</feature>
<evidence type="ECO:0000256" key="1">
    <source>
        <dbReference type="ARBA" id="ARBA00006594"/>
    </source>
</evidence>